<keyword evidence="4" id="KW-0808">Transferase</keyword>
<keyword evidence="5 8" id="KW-0812">Transmembrane</keyword>
<comment type="caution">
    <text evidence="9">The sequence shown here is derived from an EMBL/GenBank/DDBJ whole genome shotgun (WGS) entry which is preliminary data.</text>
</comment>
<evidence type="ECO:0000256" key="7">
    <source>
        <dbReference type="ARBA" id="ARBA00023136"/>
    </source>
</evidence>
<proteinExistence type="predicted"/>
<sequence length="513" mass="55943">MDLSLGPQRLARLNPSGSLRAGRFDAALTALFAVAVSAAGAARPSLWFDEAATISASTRSIPQLWGLLHNIDAVHGLYYLLMHGWFAVFPVTEFYSRLSSSLAVGLASGGVVVLARRFASRTTAVCAGIVLAILPRVTWAGIEARSYALTVAAAVWLTVLLLLAVRRNARWLWVCYGLALVGSSLLNIFVVLMVLVHAVTLTTVAAPRAVVRRWIVTAAVAIAVLVPFLAFSRTQVAQVRWISPPGWHTVAEVVQEQYFDHSVAFAVTAGLVLALLAMRRFRPTDRGVRSLVAISAAWIVLPTAVLLLYSVWWEPVYYPRYLSYTSPAMALLLAVGITAVARAREAVAVVLTVLAMAATPNYLLEQRGPYAKEGMDFSQVADVLTANASPGDCLVLDNTTNWAPGPIRPLTAARPEAYAALVDPGRGRRAADRNRLWDFHLGIWGVADRLRPCTVLWTVSQRDATVPDRESGRALDPGPRLRRAPAYRVPQAMGFRIVERWQFSFAQVVKSTR</sequence>
<evidence type="ECO:0000256" key="4">
    <source>
        <dbReference type="ARBA" id="ARBA00022679"/>
    </source>
</evidence>
<evidence type="ECO:0000313" key="9">
    <source>
        <dbReference type="EMBL" id="KUI17349.1"/>
    </source>
</evidence>
<evidence type="ECO:0000256" key="5">
    <source>
        <dbReference type="ARBA" id="ARBA00022692"/>
    </source>
</evidence>
<keyword evidence="7 8" id="KW-0472">Membrane</keyword>
<feature type="transmembrane region" description="Helical" evidence="8">
    <location>
        <begin position="147"/>
        <end position="165"/>
    </location>
</feature>
<evidence type="ECO:0000256" key="2">
    <source>
        <dbReference type="ARBA" id="ARBA00022475"/>
    </source>
</evidence>
<accession>A0A117JKD0</accession>
<feature type="transmembrane region" description="Helical" evidence="8">
    <location>
        <begin position="172"/>
        <end position="199"/>
    </location>
</feature>
<evidence type="ECO:0000256" key="1">
    <source>
        <dbReference type="ARBA" id="ARBA00004651"/>
    </source>
</evidence>
<evidence type="ECO:0000256" key="6">
    <source>
        <dbReference type="ARBA" id="ARBA00022989"/>
    </source>
</evidence>
<feature type="transmembrane region" description="Helical" evidence="8">
    <location>
        <begin position="211"/>
        <end position="231"/>
    </location>
</feature>
<feature type="transmembrane region" description="Helical" evidence="8">
    <location>
        <begin position="26"/>
        <end position="46"/>
    </location>
</feature>
<feature type="transmembrane region" description="Helical" evidence="8">
    <location>
        <begin position="290"/>
        <end position="309"/>
    </location>
</feature>
<dbReference type="PANTHER" id="PTHR33908">
    <property type="entry name" value="MANNOSYLTRANSFERASE YKCB-RELATED"/>
    <property type="match status" value="1"/>
</dbReference>
<evidence type="ECO:0000313" key="10">
    <source>
        <dbReference type="Proteomes" id="UP000053707"/>
    </source>
</evidence>
<dbReference type="InterPro" id="IPR050297">
    <property type="entry name" value="LipidA_mod_glycosyltrf_83"/>
</dbReference>
<keyword evidence="10" id="KW-1185">Reference proteome</keyword>
<evidence type="ECO:0000256" key="8">
    <source>
        <dbReference type="SAM" id="Phobius"/>
    </source>
</evidence>
<dbReference type="GO" id="GO:0009103">
    <property type="term" value="P:lipopolysaccharide biosynthetic process"/>
    <property type="evidence" value="ECO:0007669"/>
    <property type="project" value="UniProtKB-ARBA"/>
</dbReference>
<reference evidence="9 10" key="1">
    <citation type="submission" date="2016-01" db="EMBL/GenBank/DDBJ databases">
        <authorList>
            <consortium name="TB Trials Study Group"/>
            <person name="Sutton G."/>
            <person name="Brinkac L."/>
            <person name="Sanka R."/>
            <person name="Adams M."/>
            <person name="Lau E.L."/>
            <person name="Macaden R."/>
            <person name="Grewal H.M.S."/>
        </authorList>
    </citation>
    <scope>NUCLEOTIDE SEQUENCE [LARGE SCALE GENOMIC DNA]</scope>
    <source>
        <strain evidence="9 10">IS-1744</strain>
    </source>
</reference>
<dbReference type="RefSeq" id="WP_064395690.1">
    <property type="nucleotide sequence ID" value="NZ_LQIR01000013.1"/>
</dbReference>
<name>A0A117JKD0_9MYCO</name>
<gene>
    <name evidence="9" type="ORF">AU192_01130</name>
</gene>
<evidence type="ECO:0008006" key="11">
    <source>
        <dbReference type="Google" id="ProtNLM"/>
    </source>
</evidence>
<keyword evidence="2" id="KW-1003">Cell membrane</keyword>
<comment type="subcellular location">
    <subcellularLocation>
        <location evidence="1">Cell membrane</location>
        <topology evidence="1">Multi-pass membrane protein</topology>
    </subcellularLocation>
</comment>
<dbReference type="GO" id="GO:0016763">
    <property type="term" value="F:pentosyltransferase activity"/>
    <property type="evidence" value="ECO:0007669"/>
    <property type="project" value="TreeGrafter"/>
</dbReference>
<dbReference type="GO" id="GO:0005886">
    <property type="term" value="C:plasma membrane"/>
    <property type="evidence" value="ECO:0007669"/>
    <property type="project" value="UniProtKB-SubCell"/>
</dbReference>
<feature type="transmembrane region" description="Helical" evidence="8">
    <location>
        <begin position="321"/>
        <end position="340"/>
    </location>
</feature>
<feature type="transmembrane region" description="Helical" evidence="8">
    <location>
        <begin position="346"/>
        <end position="364"/>
    </location>
</feature>
<dbReference type="AlphaFoldDB" id="A0A117JKD0"/>
<dbReference type="GO" id="GO:0010041">
    <property type="term" value="P:response to iron(III) ion"/>
    <property type="evidence" value="ECO:0007669"/>
    <property type="project" value="TreeGrafter"/>
</dbReference>
<dbReference type="EMBL" id="LQIR01000013">
    <property type="protein sequence ID" value="KUI17349.1"/>
    <property type="molecule type" value="Genomic_DNA"/>
</dbReference>
<protein>
    <recommendedName>
        <fullName evidence="11">Glycosyltransferase RgtA/B/C/D-like domain-containing protein</fullName>
    </recommendedName>
</protein>
<dbReference type="PANTHER" id="PTHR33908:SF3">
    <property type="entry name" value="UNDECAPRENYL PHOSPHATE-ALPHA-4-AMINO-4-DEOXY-L-ARABINOSE ARABINOSYL TRANSFERASE"/>
    <property type="match status" value="1"/>
</dbReference>
<feature type="transmembrane region" description="Helical" evidence="8">
    <location>
        <begin position="67"/>
        <end position="88"/>
    </location>
</feature>
<keyword evidence="6 8" id="KW-1133">Transmembrane helix</keyword>
<dbReference type="Proteomes" id="UP000053707">
    <property type="component" value="Unassembled WGS sequence"/>
</dbReference>
<feature type="transmembrane region" description="Helical" evidence="8">
    <location>
        <begin position="94"/>
        <end position="115"/>
    </location>
</feature>
<keyword evidence="3" id="KW-0328">Glycosyltransferase</keyword>
<organism evidence="9 10">
    <name type="scientific">Mycobacterium lehmannii</name>
    <dbReference type="NCBI Taxonomy" id="2048550"/>
    <lineage>
        <taxon>Bacteria</taxon>
        <taxon>Bacillati</taxon>
        <taxon>Actinomycetota</taxon>
        <taxon>Actinomycetes</taxon>
        <taxon>Mycobacteriales</taxon>
        <taxon>Mycobacteriaceae</taxon>
        <taxon>Mycobacterium</taxon>
    </lineage>
</organism>
<feature type="transmembrane region" description="Helical" evidence="8">
    <location>
        <begin position="122"/>
        <end position="141"/>
    </location>
</feature>
<evidence type="ECO:0000256" key="3">
    <source>
        <dbReference type="ARBA" id="ARBA00022676"/>
    </source>
</evidence>